<keyword evidence="1" id="KW-1133">Transmembrane helix</keyword>
<keyword evidence="1" id="KW-0472">Membrane</keyword>
<feature type="transmembrane region" description="Helical" evidence="1">
    <location>
        <begin position="62"/>
        <end position="78"/>
    </location>
</feature>
<evidence type="ECO:0000313" key="3">
    <source>
        <dbReference type="Proteomes" id="UP000245624"/>
    </source>
</evidence>
<keyword evidence="3" id="KW-1185">Reference proteome</keyword>
<organism evidence="2 3">
    <name type="scientific">Gracilibacillus dipsosauri</name>
    <dbReference type="NCBI Taxonomy" id="178340"/>
    <lineage>
        <taxon>Bacteria</taxon>
        <taxon>Bacillati</taxon>
        <taxon>Bacillota</taxon>
        <taxon>Bacilli</taxon>
        <taxon>Bacillales</taxon>
        <taxon>Bacillaceae</taxon>
        <taxon>Gracilibacillus</taxon>
    </lineage>
</organism>
<sequence length="79" mass="9438">MKSTSRKKASRFFYFKQKSIKKLLNKHFYKLALTLLTCALCINLRKKYGMFAQINTKKILKAFYFPVMIFVISNNYLLK</sequence>
<proteinExistence type="predicted"/>
<name>A0A317L3G3_9BACI</name>
<reference evidence="2 3" key="1">
    <citation type="submission" date="2018-05" db="EMBL/GenBank/DDBJ databases">
        <title>Genomic analysis of Gracilibacillus dipsosauri DD1 reveals novel features of a salt-tolerant amylase.</title>
        <authorList>
            <person name="Deutch C.E."/>
            <person name="Yang S."/>
        </authorList>
    </citation>
    <scope>NUCLEOTIDE SEQUENCE [LARGE SCALE GENOMIC DNA]</scope>
    <source>
        <strain evidence="2 3">DD1</strain>
    </source>
</reference>
<evidence type="ECO:0000256" key="1">
    <source>
        <dbReference type="SAM" id="Phobius"/>
    </source>
</evidence>
<dbReference type="AlphaFoldDB" id="A0A317L3G3"/>
<dbReference type="EMBL" id="QGTD01000003">
    <property type="protein sequence ID" value="PWU70195.1"/>
    <property type="molecule type" value="Genomic_DNA"/>
</dbReference>
<protein>
    <submittedName>
        <fullName evidence="2">Uncharacterized protein</fullName>
    </submittedName>
</protein>
<accession>A0A317L3G3</accession>
<keyword evidence="1" id="KW-0812">Transmembrane</keyword>
<dbReference type="Proteomes" id="UP000245624">
    <property type="component" value="Unassembled WGS sequence"/>
</dbReference>
<comment type="caution">
    <text evidence="2">The sequence shown here is derived from an EMBL/GenBank/DDBJ whole genome shotgun (WGS) entry which is preliminary data.</text>
</comment>
<gene>
    <name evidence="2" type="ORF">DLJ74_01670</name>
</gene>
<evidence type="ECO:0000313" key="2">
    <source>
        <dbReference type="EMBL" id="PWU70195.1"/>
    </source>
</evidence>